<dbReference type="EMBL" id="AP023359">
    <property type="protein sequence ID" value="BCJ67645.1"/>
    <property type="molecule type" value="Genomic_DNA"/>
</dbReference>
<name>A0A810N8B6_9ACTN</name>
<gene>
    <name evidence="2" type="ORF">Prubr_46660</name>
</gene>
<protein>
    <recommendedName>
        <fullName evidence="4">Lipoprotein</fullName>
    </recommendedName>
</protein>
<proteinExistence type="predicted"/>
<dbReference type="PROSITE" id="PS51257">
    <property type="entry name" value="PROKAR_LIPOPROTEIN"/>
    <property type="match status" value="1"/>
</dbReference>
<dbReference type="Proteomes" id="UP000680866">
    <property type="component" value="Chromosome"/>
</dbReference>
<evidence type="ECO:0000256" key="1">
    <source>
        <dbReference type="SAM" id="SignalP"/>
    </source>
</evidence>
<organism evidence="2 3">
    <name type="scientific">Polymorphospora rubra</name>
    <dbReference type="NCBI Taxonomy" id="338584"/>
    <lineage>
        <taxon>Bacteria</taxon>
        <taxon>Bacillati</taxon>
        <taxon>Actinomycetota</taxon>
        <taxon>Actinomycetes</taxon>
        <taxon>Micromonosporales</taxon>
        <taxon>Micromonosporaceae</taxon>
        <taxon>Polymorphospora</taxon>
    </lineage>
</organism>
<dbReference type="KEGG" id="pry:Prubr_46660"/>
<dbReference type="AlphaFoldDB" id="A0A810N8B6"/>
<evidence type="ECO:0008006" key="4">
    <source>
        <dbReference type="Google" id="ProtNLM"/>
    </source>
</evidence>
<reference evidence="2" key="1">
    <citation type="submission" date="2020-08" db="EMBL/GenBank/DDBJ databases">
        <title>Whole genome shotgun sequence of Polymorphospora rubra NBRC 101157.</title>
        <authorList>
            <person name="Komaki H."/>
            <person name="Tamura T."/>
        </authorList>
    </citation>
    <scope>NUCLEOTIDE SEQUENCE</scope>
    <source>
        <strain evidence="2">NBRC 101157</strain>
    </source>
</reference>
<keyword evidence="3" id="KW-1185">Reference proteome</keyword>
<keyword evidence="1" id="KW-0732">Signal</keyword>
<feature type="signal peptide" evidence="1">
    <location>
        <begin position="1"/>
        <end position="24"/>
    </location>
</feature>
<sequence length="106" mass="11283">MRTKQILTTAIAAPLLILGLAACSSSTTTKKCSGNTCEVTVKTNGSAKTKIFKYDLRVSELKDDSVKVSYRGDSKTLKEGETATLGRVTVLVKDADPGEAELTVSR</sequence>
<accession>A0A810N8B6</accession>
<dbReference type="RefSeq" id="WP_212816951.1">
    <property type="nucleotide sequence ID" value="NZ_AP023359.1"/>
</dbReference>
<evidence type="ECO:0000313" key="3">
    <source>
        <dbReference type="Proteomes" id="UP000680866"/>
    </source>
</evidence>
<evidence type="ECO:0000313" key="2">
    <source>
        <dbReference type="EMBL" id="BCJ67645.1"/>
    </source>
</evidence>
<feature type="chain" id="PRO_5032634697" description="Lipoprotein" evidence="1">
    <location>
        <begin position="25"/>
        <end position="106"/>
    </location>
</feature>